<proteinExistence type="predicted"/>
<organism evidence="1 2">
    <name type="scientific">Apolygus lucorum</name>
    <name type="common">Small green plant bug</name>
    <name type="synonym">Lygocoris lucorum</name>
    <dbReference type="NCBI Taxonomy" id="248454"/>
    <lineage>
        <taxon>Eukaryota</taxon>
        <taxon>Metazoa</taxon>
        <taxon>Ecdysozoa</taxon>
        <taxon>Arthropoda</taxon>
        <taxon>Hexapoda</taxon>
        <taxon>Insecta</taxon>
        <taxon>Pterygota</taxon>
        <taxon>Neoptera</taxon>
        <taxon>Paraneoptera</taxon>
        <taxon>Hemiptera</taxon>
        <taxon>Heteroptera</taxon>
        <taxon>Panheteroptera</taxon>
        <taxon>Cimicomorpha</taxon>
        <taxon>Miridae</taxon>
        <taxon>Mirini</taxon>
        <taxon>Apolygus</taxon>
    </lineage>
</organism>
<reference evidence="1" key="1">
    <citation type="journal article" date="2021" name="Mol. Ecol. Resour.">
        <title>Apolygus lucorum genome provides insights into omnivorousness and mesophyll feeding.</title>
        <authorList>
            <person name="Liu Y."/>
            <person name="Liu H."/>
            <person name="Wang H."/>
            <person name="Huang T."/>
            <person name="Liu B."/>
            <person name="Yang B."/>
            <person name="Yin L."/>
            <person name="Li B."/>
            <person name="Zhang Y."/>
            <person name="Zhang S."/>
            <person name="Jiang F."/>
            <person name="Zhang X."/>
            <person name="Ren Y."/>
            <person name="Wang B."/>
            <person name="Wang S."/>
            <person name="Lu Y."/>
            <person name="Wu K."/>
            <person name="Fan W."/>
            <person name="Wang G."/>
        </authorList>
    </citation>
    <scope>NUCLEOTIDE SEQUENCE</scope>
    <source>
        <strain evidence="1">12Hb</strain>
    </source>
</reference>
<evidence type="ECO:0000313" key="1">
    <source>
        <dbReference type="EMBL" id="KAF6200902.1"/>
    </source>
</evidence>
<dbReference type="SUPFAM" id="SSF53955">
    <property type="entry name" value="Lysozyme-like"/>
    <property type="match status" value="1"/>
</dbReference>
<accession>A0A6A4J0S8</accession>
<sequence>MDPVDLGRFLRKSSVAYWDIPSIVCYVNYTSSLKTNHKSVFGDDVGIFGIPKTKLNVCKITEARLLDDDITDDLRCLKQLVDYRNPGWSARLSNLLHSNGWNHHDCFTWWDHLPPYNLPQIDDDCPSKGNVQNERRQLIVTGRQPTCQSGYGNAMLCVVLFICMTQILFWILILTPLLKNRRNSNDDLAPMIESCSFHM</sequence>
<comment type="caution">
    <text evidence="1">The sequence shown here is derived from an EMBL/GenBank/DDBJ whole genome shotgun (WGS) entry which is preliminary data.</text>
</comment>
<name>A0A6A4J0S8_APOLU</name>
<dbReference type="Proteomes" id="UP000466442">
    <property type="component" value="Unassembled WGS sequence"/>
</dbReference>
<dbReference type="EMBL" id="WIXP02000013">
    <property type="protein sequence ID" value="KAF6200902.1"/>
    <property type="molecule type" value="Genomic_DNA"/>
</dbReference>
<dbReference type="InterPro" id="IPR023346">
    <property type="entry name" value="Lysozyme-like_dom_sf"/>
</dbReference>
<dbReference type="Gene3D" id="1.10.530.10">
    <property type="match status" value="1"/>
</dbReference>
<gene>
    <name evidence="1" type="ORF">GE061_005349</name>
</gene>
<keyword evidence="2" id="KW-1185">Reference proteome</keyword>
<protein>
    <submittedName>
        <fullName evidence="1">Uncharacterized protein</fullName>
    </submittedName>
</protein>
<evidence type="ECO:0000313" key="2">
    <source>
        <dbReference type="Proteomes" id="UP000466442"/>
    </source>
</evidence>
<dbReference type="AlphaFoldDB" id="A0A6A4J0S8"/>